<comment type="caution">
    <text evidence="1">The sequence shown here is derived from an EMBL/GenBank/DDBJ whole genome shotgun (WGS) entry which is preliminary data.</text>
</comment>
<organism evidence="1 2">
    <name type="scientific">Reticulomyxa filosa</name>
    <dbReference type="NCBI Taxonomy" id="46433"/>
    <lineage>
        <taxon>Eukaryota</taxon>
        <taxon>Sar</taxon>
        <taxon>Rhizaria</taxon>
        <taxon>Retaria</taxon>
        <taxon>Foraminifera</taxon>
        <taxon>Monothalamids</taxon>
        <taxon>Reticulomyxidae</taxon>
        <taxon>Reticulomyxa</taxon>
    </lineage>
</organism>
<reference evidence="1 2" key="1">
    <citation type="journal article" date="2013" name="Curr. Biol.">
        <title>The Genome of the Foraminiferan Reticulomyxa filosa.</title>
        <authorList>
            <person name="Glockner G."/>
            <person name="Hulsmann N."/>
            <person name="Schleicher M."/>
            <person name="Noegel A.A."/>
            <person name="Eichinger L."/>
            <person name="Gallinger C."/>
            <person name="Pawlowski J."/>
            <person name="Sierra R."/>
            <person name="Euteneuer U."/>
            <person name="Pillet L."/>
            <person name="Moustafa A."/>
            <person name="Platzer M."/>
            <person name="Groth M."/>
            <person name="Szafranski K."/>
            <person name="Schliwa M."/>
        </authorList>
    </citation>
    <scope>NUCLEOTIDE SEQUENCE [LARGE SCALE GENOMIC DNA]</scope>
</reference>
<proteinExistence type="predicted"/>
<protein>
    <submittedName>
        <fullName evidence="1">Uncharacterized protein</fullName>
    </submittedName>
</protein>
<sequence>AILSAIKNKVNSRQLLINIFVASGKNEALVPLFDEGEITDRELHVWKVKVLYRACFPFSWNFHVWCLGKLQDIVKKSKDGTVDTELTGINAEVLKTYSILKSKLDVDGDNDVIRGKCHAYFSMEGSDQIAEILKDIVLCIVQIVIGKNNSVSIPSIETVLYYFEHVVTKYVQLVFLFKEEAVVISDIKETLSNCELTMPLEQLTMVTSIMYEYFLTHEPPESELEDFTSKMTIACHATITILKFLRQQQYTKVQVYQDFLSTLIIKHFEKSVVNPITENEDYNNGNGFKVQKGFLKDVN</sequence>
<accession>X6LBH0</accession>
<evidence type="ECO:0000313" key="1">
    <source>
        <dbReference type="EMBL" id="ETN98084.1"/>
    </source>
</evidence>
<dbReference type="AlphaFoldDB" id="X6LBH0"/>
<dbReference type="EMBL" id="ASPP01047711">
    <property type="protein sequence ID" value="ETN98084.1"/>
    <property type="molecule type" value="Genomic_DNA"/>
</dbReference>
<keyword evidence="2" id="KW-1185">Reference proteome</keyword>
<evidence type="ECO:0000313" key="2">
    <source>
        <dbReference type="Proteomes" id="UP000023152"/>
    </source>
</evidence>
<gene>
    <name evidence="1" type="ORF">RFI_39438</name>
</gene>
<feature type="non-terminal residue" evidence="1">
    <location>
        <position position="1"/>
    </location>
</feature>
<feature type="non-terminal residue" evidence="1">
    <location>
        <position position="299"/>
    </location>
</feature>
<name>X6LBH0_RETFI</name>
<dbReference type="Proteomes" id="UP000023152">
    <property type="component" value="Unassembled WGS sequence"/>
</dbReference>